<feature type="transmembrane region" description="Helical" evidence="8">
    <location>
        <begin position="329"/>
        <end position="353"/>
    </location>
</feature>
<feature type="domain" description="Major facilitator superfamily (MFS) profile" evidence="10">
    <location>
        <begin position="29"/>
        <end position="416"/>
    </location>
</feature>
<evidence type="ECO:0000313" key="12">
    <source>
        <dbReference type="Proteomes" id="UP001469365"/>
    </source>
</evidence>
<comment type="subcellular location">
    <subcellularLocation>
        <location evidence="1 8">Cell membrane</location>
        <topology evidence="1 8">Multi-pass membrane protein</topology>
    </subcellularLocation>
</comment>
<name>A0ABU9DJW0_9BACL</name>
<keyword evidence="4 8" id="KW-1003">Cell membrane</keyword>
<feature type="transmembrane region" description="Helical" evidence="8">
    <location>
        <begin position="236"/>
        <end position="260"/>
    </location>
</feature>
<dbReference type="InterPro" id="IPR011701">
    <property type="entry name" value="MFS"/>
</dbReference>
<evidence type="ECO:0000256" key="3">
    <source>
        <dbReference type="ARBA" id="ARBA00022448"/>
    </source>
</evidence>
<dbReference type="CDD" id="cd17320">
    <property type="entry name" value="MFS_MdfA_MDR_like"/>
    <property type="match status" value="1"/>
</dbReference>
<evidence type="ECO:0000256" key="1">
    <source>
        <dbReference type="ARBA" id="ARBA00004651"/>
    </source>
</evidence>
<evidence type="ECO:0000256" key="5">
    <source>
        <dbReference type="ARBA" id="ARBA00022692"/>
    </source>
</evidence>
<gene>
    <name evidence="11" type="ORF">WMW72_14625</name>
</gene>
<dbReference type="PROSITE" id="PS50850">
    <property type="entry name" value="MFS"/>
    <property type="match status" value="1"/>
</dbReference>
<feature type="transmembrane region" description="Helical" evidence="8">
    <location>
        <begin position="187"/>
        <end position="207"/>
    </location>
</feature>
<evidence type="ECO:0000256" key="2">
    <source>
        <dbReference type="ARBA" id="ARBA00006236"/>
    </source>
</evidence>
<keyword evidence="6 8" id="KW-1133">Transmembrane helix</keyword>
<protein>
    <recommendedName>
        <fullName evidence="8">Bcr/CflA family efflux transporter</fullName>
    </recommendedName>
</protein>
<evidence type="ECO:0000256" key="7">
    <source>
        <dbReference type="ARBA" id="ARBA00023136"/>
    </source>
</evidence>
<feature type="region of interest" description="Disordered" evidence="9">
    <location>
        <begin position="1"/>
        <end position="24"/>
    </location>
</feature>
<dbReference type="InterPro" id="IPR036259">
    <property type="entry name" value="MFS_trans_sf"/>
</dbReference>
<proteinExistence type="inferred from homology"/>
<feature type="transmembrane region" description="Helical" evidence="8">
    <location>
        <begin position="272"/>
        <end position="290"/>
    </location>
</feature>
<comment type="similarity">
    <text evidence="2 8">Belongs to the major facilitator superfamily. Bcr/CmlA family.</text>
</comment>
<feature type="transmembrane region" description="Helical" evidence="8">
    <location>
        <begin position="302"/>
        <end position="323"/>
    </location>
</feature>
<dbReference type="InterPro" id="IPR020846">
    <property type="entry name" value="MFS_dom"/>
</dbReference>
<evidence type="ECO:0000256" key="4">
    <source>
        <dbReference type="ARBA" id="ARBA00022475"/>
    </source>
</evidence>
<organism evidence="11 12">
    <name type="scientific">Paenibacillus filicis</name>
    <dbReference type="NCBI Taxonomy" id="669464"/>
    <lineage>
        <taxon>Bacteria</taxon>
        <taxon>Bacillati</taxon>
        <taxon>Bacillota</taxon>
        <taxon>Bacilli</taxon>
        <taxon>Bacillales</taxon>
        <taxon>Paenibacillaceae</taxon>
        <taxon>Paenibacillus</taxon>
    </lineage>
</organism>
<evidence type="ECO:0000313" key="11">
    <source>
        <dbReference type="EMBL" id="MEK8129137.1"/>
    </source>
</evidence>
<sequence length="420" mass="42725">MKESSATGGGQAGGEARRGGAAPEQSRRRLWTALVLGVLSAFGPLSLDMYLPALPQLAGDLNTSASMAQLSLTACLLGLALGQLIAGPLSDMHGRRKPLLAGLLVFAAASLLCMLVGSPGAFVALRFIQGLAGAAGIVISRAIARDMYVGTELTKFFALLMLVNGAAPILAPILGGQLLEFTSWRGVFLVLAGIGVLTLLAVVLGLPETLPPERRLRGGVRQTVITLGRLVRDRAFMGYALSQGFVTAAMFAYIAGSPFVLQNLYGVSPQGFSLIFAMNGIGIILASQTAGRLAGRIPESRLLVTGLTLAAVSGVLLLAGLASGAGLAWILPPLFVAVSCVGLVGTASFPLAMAGQSAAAGSASALLGVLSFIFGGLVAPLVGIAGDSSALPMGIVMAAANLIAILLYVTLIGRHRASRA</sequence>
<dbReference type="Pfam" id="PF07690">
    <property type="entry name" value="MFS_1"/>
    <property type="match status" value="1"/>
</dbReference>
<feature type="transmembrane region" description="Helical" evidence="8">
    <location>
        <begin position="156"/>
        <end position="175"/>
    </location>
</feature>
<feature type="transmembrane region" description="Helical" evidence="8">
    <location>
        <begin position="365"/>
        <end position="385"/>
    </location>
</feature>
<keyword evidence="7 8" id="KW-0472">Membrane</keyword>
<dbReference type="PANTHER" id="PTHR23502:SF132">
    <property type="entry name" value="POLYAMINE TRANSPORTER 2-RELATED"/>
    <property type="match status" value="1"/>
</dbReference>
<comment type="caution">
    <text evidence="11">The sequence shown here is derived from an EMBL/GenBank/DDBJ whole genome shotgun (WGS) entry which is preliminary data.</text>
</comment>
<dbReference type="EMBL" id="JBBPCC010000008">
    <property type="protein sequence ID" value="MEK8129137.1"/>
    <property type="molecule type" value="Genomic_DNA"/>
</dbReference>
<feature type="transmembrane region" description="Helical" evidence="8">
    <location>
        <begin position="67"/>
        <end position="86"/>
    </location>
</feature>
<feature type="transmembrane region" description="Helical" evidence="8">
    <location>
        <begin position="123"/>
        <end position="144"/>
    </location>
</feature>
<keyword evidence="3 8" id="KW-0813">Transport</keyword>
<feature type="transmembrane region" description="Helical" evidence="8">
    <location>
        <begin position="30"/>
        <end position="47"/>
    </location>
</feature>
<reference evidence="11 12" key="1">
    <citation type="submission" date="2024-04" db="EMBL/GenBank/DDBJ databases">
        <title>draft genome sequnece of Paenibacillus filicis.</title>
        <authorList>
            <person name="Kim D.-U."/>
        </authorList>
    </citation>
    <scope>NUCLEOTIDE SEQUENCE [LARGE SCALE GENOMIC DNA]</scope>
    <source>
        <strain evidence="11 12">KACC14197</strain>
    </source>
</reference>
<evidence type="ECO:0000259" key="10">
    <source>
        <dbReference type="PROSITE" id="PS50850"/>
    </source>
</evidence>
<evidence type="ECO:0000256" key="9">
    <source>
        <dbReference type="SAM" id="MobiDB-lite"/>
    </source>
</evidence>
<dbReference type="Gene3D" id="1.20.1720.10">
    <property type="entry name" value="Multidrug resistance protein D"/>
    <property type="match status" value="1"/>
</dbReference>
<dbReference type="Proteomes" id="UP001469365">
    <property type="component" value="Unassembled WGS sequence"/>
</dbReference>
<dbReference type="NCBIfam" id="TIGR00710">
    <property type="entry name" value="efflux_Bcr_CflA"/>
    <property type="match status" value="1"/>
</dbReference>
<feature type="transmembrane region" description="Helical" evidence="8">
    <location>
        <begin position="391"/>
        <end position="411"/>
    </location>
</feature>
<evidence type="ECO:0000256" key="8">
    <source>
        <dbReference type="RuleBase" id="RU365088"/>
    </source>
</evidence>
<keyword evidence="12" id="KW-1185">Reference proteome</keyword>
<evidence type="ECO:0000256" key="6">
    <source>
        <dbReference type="ARBA" id="ARBA00022989"/>
    </source>
</evidence>
<dbReference type="SUPFAM" id="SSF103473">
    <property type="entry name" value="MFS general substrate transporter"/>
    <property type="match status" value="1"/>
</dbReference>
<feature type="transmembrane region" description="Helical" evidence="8">
    <location>
        <begin position="98"/>
        <end position="117"/>
    </location>
</feature>
<keyword evidence="5 8" id="KW-0812">Transmembrane</keyword>
<dbReference type="PANTHER" id="PTHR23502">
    <property type="entry name" value="MAJOR FACILITATOR SUPERFAMILY"/>
    <property type="match status" value="1"/>
</dbReference>
<dbReference type="InterPro" id="IPR004812">
    <property type="entry name" value="Efflux_drug-R_Bcr/CmlA"/>
</dbReference>
<accession>A0ABU9DJW0</accession>